<evidence type="ECO:0000313" key="1">
    <source>
        <dbReference type="EMBL" id="GIY21030.1"/>
    </source>
</evidence>
<reference evidence="1 2" key="1">
    <citation type="submission" date="2021-06" db="EMBL/GenBank/DDBJ databases">
        <title>Caerostris darwini draft genome.</title>
        <authorList>
            <person name="Kono N."/>
            <person name="Arakawa K."/>
        </authorList>
    </citation>
    <scope>NUCLEOTIDE SEQUENCE [LARGE SCALE GENOMIC DNA]</scope>
</reference>
<protein>
    <submittedName>
        <fullName evidence="1">Uncharacterized protein</fullName>
    </submittedName>
</protein>
<dbReference type="AlphaFoldDB" id="A0AAV4RH46"/>
<gene>
    <name evidence="1" type="ORF">CDAR_42001</name>
</gene>
<organism evidence="1 2">
    <name type="scientific">Caerostris darwini</name>
    <dbReference type="NCBI Taxonomy" id="1538125"/>
    <lineage>
        <taxon>Eukaryota</taxon>
        <taxon>Metazoa</taxon>
        <taxon>Ecdysozoa</taxon>
        <taxon>Arthropoda</taxon>
        <taxon>Chelicerata</taxon>
        <taxon>Arachnida</taxon>
        <taxon>Araneae</taxon>
        <taxon>Araneomorphae</taxon>
        <taxon>Entelegynae</taxon>
        <taxon>Araneoidea</taxon>
        <taxon>Araneidae</taxon>
        <taxon>Caerostris</taxon>
    </lineage>
</organism>
<accession>A0AAV4RH46</accession>
<sequence>MSSISVREFLSLCENVLYLCAGMPSNSEREHPLCSNVLYPCAGMLSISVLEYPLPLCGKDLYLTRTFSISARKCPLYLCGNVLYLSAVMSSISV</sequence>
<name>A0AAV4RH46_9ARAC</name>
<comment type="caution">
    <text evidence="1">The sequence shown here is derived from an EMBL/GenBank/DDBJ whole genome shotgun (WGS) entry which is preliminary data.</text>
</comment>
<dbReference type="EMBL" id="BPLQ01006245">
    <property type="protein sequence ID" value="GIY21030.1"/>
    <property type="molecule type" value="Genomic_DNA"/>
</dbReference>
<keyword evidence="2" id="KW-1185">Reference proteome</keyword>
<proteinExistence type="predicted"/>
<dbReference type="Proteomes" id="UP001054837">
    <property type="component" value="Unassembled WGS sequence"/>
</dbReference>
<evidence type="ECO:0000313" key="2">
    <source>
        <dbReference type="Proteomes" id="UP001054837"/>
    </source>
</evidence>